<dbReference type="SUPFAM" id="SSF55874">
    <property type="entry name" value="ATPase domain of HSP90 chaperone/DNA topoisomerase II/histidine kinase"/>
    <property type="match status" value="1"/>
</dbReference>
<evidence type="ECO:0000256" key="3">
    <source>
        <dbReference type="ARBA" id="ARBA00022553"/>
    </source>
</evidence>
<organism evidence="12 13">
    <name type="scientific">Brevibacillus formosus</name>
    <dbReference type="NCBI Taxonomy" id="54913"/>
    <lineage>
        <taxon>Bacteria</taxon>
        <taxon>Bacillati</taxon>
        <taxon>Bacillota</taxon>
        <taxon>Bacilli</taxon>
        <taxon>Bacillales</taxon>
        <taxon>Paenibacillaceae</taxon>
        <taxon>Brevibacillus</taxon>
    </lineage>
</organism>
<dbReference type="Proteomes" id="UP000197781">
    <property type="component" value="Chromosome"/>
</dbReference>
<dbReference type="AlphaFoldDB" id="A0A220MG68"/>
<keyword evidence="3" id="KW-0597">Phosphoprotein</keyword>
<dbReference type="InterPro" id="IPR036890">
    <property type="entry name" value="HATPase_C_sf"/>
</dbReference>
<dbReference type="InterPro" id="IPR050482">
    <property type="entry name" value="Sensor_HK_TwoCompSys"/>
</dbReference>
<evidence type="ECO:0000256" key="6">
    <source>
        <dbReference type="ARBA" id="ARBA00022777"/>
    </source>
</evidence>
<feature type="domain" description="Histidine kinase" evidence="11">
    <location>
        <begin position="218"/>
        <end position="402"/>
    </location>
</feature>
<feature type="transmembrane region" description="Helical" evidence="10">
    <location>
        <begin position="48"/>
        <end position="67"/>
    </location>
</feature>
<dbReference type="InterPro" id="IPR011712">
    <property type="entry name" value="Sig_transdc_His_kin_sub3_dim/P"/>
</dbReference>
<dbReference type="GO" id="GO:0005524">
    <property type="term" value="F:ATP binding"/>
    <property type="evidence" value="ECO:0007669"/>
    <property type="project" value="UniProtKB-KW"/>
</dbReference>
<evidence type="ECO:0000256" key="1">
    <source>
        <dbReference type="ARBA" id="ARBA00000085"/>
    </source>
</evidence>
<dbReference type="Pfam" id="PF07730">
    <property type="entry name" value="HisKA_3"/>
    <property type="match status" value="1"/>
</dbReference>
<keyword evidence="9" id="KW-0175">Coiled coil</keyword>
<evidence type="ECO:0000313" key="13">
    <source>
        <dbReference type="Proteomes" id="UP000197781"/>
    </source>
</evidence>
<evidence type="ECO:0000256" key="9">
    <source>
        <dbReference type="SAM" id="Coils"/>
    </source>
</evidence>
<accession>A0A220MG68</accession>
<feature type="transmembrane region" description="Helical" evidence="10">
    <location>
        <begin position="24"/>
        <end position="42"/>
    </location>
</feature>
<comment type="catalytic activity">
    <reaction evidence="1">
        <text>ATP + protein L-histidine = ADP + protein N-phospho-L-histidine.</text>
        <dbReference type="EC" id="2.7.13.3"/>
    </reaction>
</comment>
<dbReference type="GO" id="GO:0000155">
    <property type="term" value="F:phosphorelay sensor kinase activity"/>
    <property type="evidence" value="ECO:0007669"/>
    <property type="project" value="InterPro"/>
</dbReference>
<keyword evidence="10" id="KW-0472">Membrane</keyword>
<dbReference type="EMBL" id="CP018145">
    <property type="protein sequence ID" value="ASJ54061.1"/>
    <property type="molecule type" value="Genomic_DNA"/>
</dbReference>
<evidence type="ECO:0000256" key="10">
    <source>
        <dbReference type="SAM" id="Phobius"/>
    </source>
</evidence>
<keyword evidence="5" id="KW-0547">Nucleotide-binding</keyword>
<keyword evidence="10" id="KW-1133">Transmembrane helix</keyword>
<feature type="coiled-coil region" evidence="9">
    <location>
        <begin position="168"/>
        <end position="195"/>
    </location>
</feature>
<name>A0A220MG68_9BACL</name>
<dbReference type="RefSeq" id="WP_088907851.1">
    <property type="nucleotide sequence ID" value="NZ_CP018145.1"/>
</dbReference>
<keyword evidence="7" id="KW-0067">ATP-binding</keyword>
<keyword evidence="4" id="KW-0808">Transferase</keyword>
<dbReference type="KEGG" id="bfm:BP422_11215"/>
<gene>
    <name evidence="12" type="ORF">BP422_11215</name>
</gene>
<dbReference type="GO" id="GO:0016020">
    <property type="term" value="C:membrane"/>
    <property type="evidence" value="ECO:0007669"/>
    <property type="project" value="InterPro"/>
</dbReference>
<evidence type="ECO:0000313" key="12">
    <source>
        <dbReference type="EMBL" id="ASJ54061.1"/>
    </source>
</evidence>
<dbReference type="Gene3D" id="3.30.565.10">
    <property type="entry name" value="Histidine kinase-like ATPase, C-terminal domain"/>
    <property type="match status" value="1"/>
</dbReference>
<feature type="transmembrane region" description="Helical" evidence="10">
    <location>
        <begin position="74"/>
        <end position="92"/>
    </location>
</feature>
<evidence type="ECO:0000256" key="2">
    <source>
        <dbReference type="ARBA" id="ARBA00012438"/>
    </source>
</evidence>
<dbReference type="InterPro" id="IPR005467">
    <property type="entry name" value="His_kinase_dom"/>
</dbReference>
<dbReference type="InterPro" id="IPR003594">
    <property type="entry name" value="HATPase_dom"/>
</dbReference>
<evidence type="ECO:0000259" key="11">
    <source>
        <dbReference type="PROSITE" id="PS50109"/>
    </source>
</evidence>
<keyword evidence="10" id="KW-0812">Transmembrane</keyword>
<evidence type="ECO:0000256" key="8">
    <source>
        <dbReference type="ARBA" id="ARBA00023012"/>
    </source>
</evidence>
<evidence type="ECO:0000256" key="5">
    <source>
        <dbReference type="ARBA" id="ARBA00022741"/>
    </source>
</evidence>
<dbReference type="Gene3D" id="1.20.5.1930">
    <property type="match status" value="1"/>
</dbReference>
<sequence>MIIRQRKKDFSLLKIMMKAIQKRLLIMWFSILIVLALLPDSFKRETPLQFSLTIVLFICYLVVFWTSKKKWKPFQFELATVVLGIVSLLKSLILGGEGFGLMLPLAVFIGFHIHGRRALAYATFFGTCSTLFLYFEENLKFTHIISYILTYVGCYIGARGYRIQTEAYETNQQHLEQLQKAHTELQEAHLQLQEAALHSLQVAVLEERTRIARDIHDALGHSLTSLIVQLHALKYMLQDGPDNAQEAVRNMLGVAKQSLEDIRTSVHTLALDKTSLGLTPLRALLSQAQKHTGIKMELICSDLDIPLSQEMTITFYRILQEAITNSLRHSDAKEILVIIEQKKDILFLSIRDDGSITRDQKIKPGFGLTGISERIQLLNGTLAYRIREPHGFQLDFSFPIRQTEPERSMRT</sequence>
<dbReference type="GO" id="GO:0046983">
    <property type="term" value="F:protein dimerization activity"/>
    <property type="evidence" value="ECO:0007669"/>
    <property type="project" value="InterPro"/>
</dbReference>
<dbReference type="CDD" id="cd16917">
    <property type="entry name" value="HATPase_UhpB-NarQ-NarX-like"/>
    <property type="match status" value="1"/>
</dbReference>
<proteinExistence type="predicted"/>
<dbReference type="PANTHER" id="PTHR24421">
    <property type="entry name" value="NITRATE/NITRITE SENSOR PROTEIN NARX-RELATED"/>
    <property type="match status" value="1"/>
</dbReference>
<dbReference type="PANTHER" id="PTHR24421:SF10">
    <property type="entry name" value="NITRATE_NITRITE SENSOR PROTEIN NARQ"/>
    <property type="match status" value="1"/>
</dbReference>
<keyword evidence="6 12" id="KW-0418">Kinase</keyword>
<reference evidence="12 13" key="1">
    <citation type="submission" date="2016-11" db="EMBL/GenBank/DDBJ databases">
        <authorList>
            <person name="Jaros S."/>
            <person name="Januszkiewicz K."/>
            <person name="Wedrychowicz H."/>
        </authorList>
    </citation>
    <scope>NUCLEOTIDE SEQUENCE [LARGE SCALE GENOMIC DNA]</scope>
    <source>
        <strain evidence="12 13">NF2</strain>
    </source>
</reference>
<dbReference type="EC" id="2.7.13.3" evidence="2"/>
<protein>
    <recommendedName>
        <fullName evidence="2">histidine kinase</fullName>
        <ecNumber evidence="2">2.7.13.3</ecNumber>
    </recommendedName>
</protein>
<keyword evidence="8" id="KW-0902">Two-component regulatory system</keyword>
<dbReference type="PROSITE" id="PS50109">
    <property type="entry name" value="HIS_KIN"/>
    <property type="match status" value="1"/>
</dbReference>
<evidence type="ECO:0000256" key="4">
    <source>
        <dbReference type="ARBA" id="ARBA00022679"/>
    </source>
</evidence>
<dbReference type="Pfam" id="PF02518">
    <property type="entry name" value="HATPase_c"/>
    <property type="match status" value="1"/>
</dbReference>
<evidence type="ECO:0000256" key="7">
    <source>
        <dbReference type="ARBA" id="ARBA00022840"/>
    </source>
</evidence>